<sequence>MEFKCQLFVILLGFLHNVDVESADISFPDSKKFQSAGKNNVLDVAHKLGATTFLSLVTKTNLTAKFNQTGHVTVFIPSNDAFIDLPDEQKKYLKDLSFAKEILLYHLVAGRHDKKSFRNEDLYQSRSKMEDEDTFLKVRVNIYHGGKIITTGGSPIVNFDNEASNGIVHILSRVMFWPPAYGSVAQIVDIPITTFMAYGLMDGGLSEQLNSRQLYMTFLIFDRKRWA</sequence>
<reference evidence="3 4" key="1">
    <citation type="submission" date="2020-06" db="EMBL/GenBank/DDBJ databases">
        <authorList>
            <person name="Li R."/>
            <person name="Bekaert M."/>
        </authorList>
    </citation>
    <scope>NUCLEOTIDE SEQUENCE [LARGE SCALE GENOMIC DNA]</scope>
    <source>
        <strain evidence="4">wild</strain>
    </source>
</reference>
<protein>
    <recommendedName>
        <fullName evidence="2">FAS1 domain-containing protein</fullName>
    </recommendedName>
</protein>
<feature type="chain" id="PRO_5026956713" description="FAS1 domain-containing protein" evidence="1">
    <location>
        <begin position="23"/>
        <end position="227"/>
    </location>
</feature>
<dbReference type="GO" id="GO:0050839">
    <property type="term" value="F:cell adhesion molecule binding"/>
    <property type="evidence" value="ECO:0007669"/>
    <property type="project" value="TreeGrafter"/>
</dbReference>
<dbReference type="GO" id="GO:0007155">
    <property type="term" value="P:cell adhesion"/>
    <property type="evidence" value="ECO:0007669"/>
    <property type="project" value="TreeGrafter"/>
</dbReference>
<evidence type="ECO:0000256" key="1">
    <source>
        <dbReference type="SAM" id="SignalP"/>
    </source>
</evidence>
<evidence type="ECO:0000313" key="3">
    <source>
        <dbReference type="EMBL" id="CAC5411849.1"/>
    </source>
</evidence>
<name>A0A6J8DUT1_MYTCO</name>
<proteinExistence type="predicted"/>
<gene>
    <name evidence="3" type="ORF">MCOR_44890</name>
</gene>
<dbReference type="SUPFAM" id="SSF82153">
    <property type="entry name" value="FAS1 domain"/>
    <property type="match status" value="1"/>
</dbReference>
<dbReference type="Pfam" id="PF02469">
    <property type="entry name" value="Fasciclin"/>
    <property type="match status" value="1"/>
</dbReference>
<dbReference type="Proteomes" id="UP000507470">
    <property type="component" value="Unassembled WGS sequence"/>
</dbReference>
<dbReference type="SMART" id="SM00554">
    <property type="entry name" value="FAS1"/>
    <property type="match status" value="1"/>
</dbReference>
<dbReference type="AlphaFoldDB" id="A0A6J8DUT1"/>
<dbReference type="GO" id="GO:0030198">
    <property type="term" value="P:extracellular matrix organization"/>
    <property type="evidence" value="ECO:0007669"/>
    <property type="project" value="TreeGrafter"/>
</dbReference>
<dbReference type="GO" id="GO:0031012">
    <property type="term" value="C:extracellular matrix"/>
    <property type="evidence" value="ECO:0007669"/>
    <property type="project" value="TreeGrafter"/>
</dbReference>
<dbReference type="OrthoDB" id="286301at2759"/>
<evidence type="ECO:0000313" key="4">
    <source>
        <dbReference type="Proteomes" id="UP000507470"/>
    </source>
</evidence>
<keyword evidence="1" id="KW-0732">Signal</keyword>
<keyword evidence="4" id="KW-1185">Reference proteome</keyword>
<organism evidence="3 4">
    <name type="scientific">Mytilus coruscus</name>
    <name type="common">Sea mussel</name>
    <dbReference type="NCBI Taxonomy" id="42192"/>
    <lineage>
        <taxon>Eukaryota</taxon>
        <taxon>Metazoa</taxon>
        <taxon>Spiralia</taxon>
        <taxon>Lophotrochozoa</taxon>
        <taxon>Mollusca</taxon>
        <taxon>Bivalvia</taxon>
        <taxon>Autobranchia</taxon>
        <taxon>Pteriomorphia</taxon>
        <taxon>Mytilida</taxon>
        <taxon>Mytiloidea</taxon>
        <taxon>Mytilidae</taxon>
        <taxon>Mytilinae</taxon>
        <taxon>Mytilus</taxon>
    </lineage>
</organism>
<dbReference type="PANTHER" id="PTHR10900">
    <property type="entry name" value="PERIOSTIN-RELATED"/>
    <property type="match status" value="1"/>
</dbReference>
<dbReference type="InterPro" id="IPR036378">
    <property type="entry name" value="FAS1_dom_sf"/>
</dbReference>
<dbReference type="Gene3D" id="2.30.180.10">
    <property type="entry name" value="FAS1 domain"/>
    <property type="match status" value="1"/>
</dbReference>
<feature type="domain" description="FAS1" evidence="2">
    <location>
        <begin position="37"/>
        <end position="175"/>
    </location>
</feature>
<dbReference type="PANTHER" id="PTHR10900:SF124">
    <property type="entry name" value="FI05614P"/>
    <property type="match status" value="1"/>
</dbReference>
<dbReference type="PROSITE" id="PS50213">
    <property type="entry name" value="FAS1"/>
    <property type="match status" value="1"/>
</dbReference>
<dbReference type="InterPro" id="IPR050904">
    <property type="entry name" value="Adhesion/Biosynth-related"/>
</dbReference>
<dbReference type="InterPro" id="IPR000782">
    <property type="entry name" value="FAS1_domain"/>
</dbReference>
<dbReference type="GO" id="GO:0005615">
    <property type="term" value="C:extracellular space"/>
    <property type="evidence" value="ECO:0007669"/>
    <property type="project" value="TreeGrafter"/>
</dbReference>
<feature type="signal peptide" evidence="1">
    <location>
        <begin position="1"/>
        <end position="22"/>
    </location>
</feature>
<dbReference type="EMBL" id="CACVKT020007913">
    <property type="protein sequence ID" value="CAC5411849.1"/>
    <property type="molecule type" value="Genomic_DNA"/>
</dbReference>
<evidence type="ECO:0000259" key="2">
    <source>
        <dbReference type="PROSITE" id="PS50213"/>
    </source>
</evidence>
<accession>A0A6J8DUT1</accession>